<proteinExistence type="predicted"/>
<protein>
    <submittedName>
        <fullName evidence="1">Uncharacterized protein</fullName>
    </submittedName>
</protein>
<dbReference type="EMBL" id="BK015391">
    <property type="protein sequence ID" value="DAE04612.1"/>
    <property type="molecule type" value="Genomic_DNA"/>
</dbReference>
<organism evidence="1">
    <name type="scientific">Myoviridae sp. ctvns3</name>
    <dbReference type="NCBI Taxonomy" id="2825204"/>
    <lineage>
        <taxon>Viruses</taxon>
        <taxon>Duplodnaviria</taxon>
        <taxon>Heunggongvirae</taxon>
        <taxon>Uroviricota</taxon>
        <taxon>Caudoviricetes</taxon>
    </lineage>
</organism>
<accession>A0A8S5PEG5</accession>
<sequence length="255" mass="28222">MNKACNRTIWENYPSIKTPVNKQNLNKIEAAVDEIDDRVIAMDVSKVDLAKANELVKEILWDESDGTLTVVKMSGSKAVIDTKLEKLAVNFDYDPQKQQLIITLDDGTKQYVDLSALITQYEFMESDTVAFELTAEGKVKAIVKEGSIKEKHLQPNYLADIKVEVAKAQQSETAANISAKAAQSYAVGGTGTRTGEDEDNAEYYCSKAAEYNANIEKRLRLATFGLNDDGELIYTDNTGNNFSVNDDGDLIWEVA</sequence>
<reference evidence="1" key="1">
    <citation type="journal article" date="2021" name="Proc. Natl. Acad. Sci. U.S.A.">
        <title>A Catalog of Tens of Thousands of Viruses from Human Metagenomes Reveals Hidden Associations with Chronic Diseases.</title>
        <authorList>
            <person name="Tisza M.J."/>
            <person name="Buck C.B."/>
        </authorList>
    </citation>
    <scope>NUCLEOTIDE SEQUENCE</scope>
    <source>
        <strain evidence="1">Ctvns3</strain>
    </source>
</reference>
<name>A0A8S5PEG5_9CAUD</name>
<evidence type="ECO:0000313" key="1">
    <source>
        <dbReference type="EMBL" id="DAE04612.1"/>
    </source>
</evidence>